<name>A0A7C4W0J4_9BACT</name>
<dbReference type="EMBL" id="DSUH01000243">
    <property type="protein sequence ID" value="HGU33276.1"/>
    <property type="molecule type" value="Genomic_DNA"/>
</dbReference>
<gene>
    <name evidence="3" type="ORF">ENS29_10530</name>
</gene>
<comment type="caution">
    <text evidence="3">The sequence shown here is derived from an EMBL/GenBank/DDBJ whole genome shotgun (WGS) entry which is preliminary data.</text>
</comment>
<sequence length="332" mass="36663">MTMKNKMLLTFLTFGLLCWIAGAAMAKTTWNANSVWPPNNHHTIGLEEFAAKIKELTGGELEINVSSGGALGYKGPELLKVVRDGLVPLSDMLISGVAGEDKVFQIVTLPFLAANFEEAKLLNTISRPYFDKAAERFKQKILYIAPWPGAGLWTQKKLANLADMKGLKVRTYDKNGALVVEAAGGTPYALPFSEVYSSLASGLIDSVLTSTPTAVDAKFWEVLKFYHPLNVTIATNMVTVNLAAFNKLDKKVQQALIDAGKQQEEKMWKDVVALDKEKEGICNKNGIETVPVSEAFMKDLRQITETIRKDWLKDAPADAQAIYAEFMKQVKR</sequence>
<dbReference type="NCBIfam" id="NF037995">
    <property type="entry name" value="TRAP_S1"/>
    <property type="match status" value="1"/>
</dbReference>
<dbReference type="GO" id="GO:0055085">
    <property type="term" value="P:transmembrane transport"/>
    <property type="evidence" value="ECO:0007669"/>
    <property type="project" value="InterPro"/>
</dbReference>
<evidence type="ECO:0000256" key="2">
    <source>
        <dbReference type="SAM" id="SignalP"/>
    </source>
</evidence>
<protein>
    <recommendedName>
        <fullName evidence="4">ABC transporter substrate-binding protein</fullName>
    </recommendedName>
</protein>
<evidence type="ECO:0008006" key="4">
    <source>
        <dbReference type="Google" id="ProtNLM"/>
    </source>
</evidence>
<dbReference type="InterPro" id="IPR018389">
    <property type="entry name" value="DctP_fam"/>
</dbReference>
<feature type="signal peptide" evidence="2">
    <location>
        <begin position="1"/>
        <end position="26"/>
    </location>
</feature>
<reference evidence="3" key="1">
    <citation type="journal article" date="2020" name="mSystems">
        <title>Genome- and Community-Level Interaction Insights into Carbon Utilization and Element Cycling Functions of Hydrothermarchaeota in Hydrothermal Sediment.</title>
        <authorList>
            <person name="Zhou Z."/>
            <person name="Liu Y."/>
            <person name="Xu W."/>
            <person name="Pan J."/>
            <person name="Luo Z.H."/>
            <person name="Li M."/>
        </authorList>
    </citation>
    <scope>NUCLEOTIDE SEQUENCE [LARGE SCALE GENOMIC DNA]</scope>
    <source>
        <strain evidence="3">SpSt-477</strain>
    </source>
</reference>
<organism evidence="3">
    <name type="scientific">Desulfatirhabdium butyrativorans</name>
    <dbReference type="NCBI Taxonomy" id="340467"/>
    <lineage>
        <taxon>Bacteria</taxon>
        <taxon>Pseudomonadati</taxon>
        <taxon>Thermodesulfobacteriota</taxon>
        <taxon>Desulfobacteria</taxon>
        <taxon>Desulfobacterales</taxon>
        <taxon>Desulfatirhabdiaceae</taxon>
        <taxon>Desulfatirhabdium</taxon>
    </lineage>
</organism>
<evidence type="ECO:0000313" key="3">
    <source>
        <dbReference type="EMBL" id="HGU33276.1"/>
    </source>
</evidence>
<evidence type="ECO:0000256" key="1">
    <source>
        <dbReference type="ARBA" id="ARBA00022729"/>
    </source>
</evidence>
<dbReference type="PANTHER" id="PTHR33376:SF4">
    <property type="entry name" value="SIALIC ACID-BINDING PERIPLASMIC PROTEIN SIAP"/>
    <property type="match status" value="1"/>
</dbReference>
<dbReference type="InterPro" id="IPR038404">
    <property type="entry name" value="TRAP_DctP_sf"/>
</dbReference>
<dbReference type="Gene3D" id="3.40.190.170">
    <property type="entry name" value="Bacterial extracellular solute-binding protein, family 7"/>
    <property type="match status" value="1"/>
</dbReference>
<dbReference type="AlphaFoldDB" id="A0A7C4W0J4"/>
<keyword evidence="1 2" id="KW-0732">Signal</keyword>
<accession>A0A7C4W0J4</accession>
<proteinExistence type="predicted"/>
<dbReference type="Pfam" id="PF03480">
    <property type="entry name" value="DctP"/>
    <property type="match status" value="1"/>
</dbReference>
<dbReference type="CDD" id="cd13602">
    <property type="entry name" value="PBP2_TRAP_BpDctp6_7"/>
    <property type="match status" value="1"/>
</dbReference>
<dbReference type="PANTHER" id="PTHR33376">
    <property type="match status" value="1"/>
</dbReference>
<feature type="chain" id="PRO_5028302167" description="ABC transporter substrate-binding protein" evidence="2">
    <location>
        <begin position="27"/>
        <end position="332"/>
    </location>
</feature>